<organism evidence="1">
    <name type="scientific">hydrothermal vent metagenome</name>
    <dbReference type="NCBI Taxonomy" id="652676"/>
    <lineage>
        <taxon>unclassified sequences</taxon>
        <taxon>metagenomes</taxon>
        <taxon>ecological metagenomes</taxon>
    </lineage>
</organism>
<dbReference type="Gene3D" id="6.10.140.970">
    <property type="match status" value="1"/>
</dbReference>
<proteinExistence type="predicted"/>
<protein>
    <submittedName>
        <fullName evidence="1">Cell binding factor 2</fullName>
    </submittedName>
</protein>
<sequence length="160" mass="17658">MKKILLIAGLATLFGTTAIMAKTAGTVNDIIITVTEANQALNLLTKGKMTWEKLPADGKKQLIQMMAPAKLVAEESKKSLTKKEKEAALAGFWMQKKMAQTKVSDEEAKAFYEKMKKAAKKAKSKQKMPVFEAAKNNIKIQMAQEKVVAQLMKSAKIKVK</sequence>
<dbReference type="InterPro" id="IPR027304">
    <property type="entry name" value="Trigger_fact/SurA_dom_sf"/>
</dbReference>
<reference evidence="1" key="1">
    <citation type="submission" date="2016-10" db="EMBL/GenBank/DDBJ databases">
        <authorList>
            <person name="de Groot N.N."/>
        </authorList>
    </citation>
    <scope>NUCLEOTIDE SEQUENCE</scope>
</reference>
<dbReference type="SUPFAM" id="SSF109998">
    <property type="entry name" value="Triger factor/SurA peptide-binding domain-like"/>
    <property type="match status" value="1"/>
</dbReference>
<gene>
    <name evidence="1" type="ORF">MNB_SV-3-252</name>
</gene>
<name>A0A1W1CSF7_9ZZZZ</name>
<dbReference type="EMBL" id="FPHI01000042">
    <property type="protein sequence ID" value="SFV68810.1"/>
    <property type="molecule type" value="Genomic_DNA"/>
</dbReference>
<dbReference type="AlphaFoldDB" id="A0A1W1CSF7"/>
<evidence type="ECO:0000313" key="1">
    <source>
        <dbReference type="EMBL" id="SFV68810.1"/>
    </source>
</evidence>
<accession>A0A1W1CSF7</accession>